<dbReference type="GO" id="GO:0020037">
    <property type="term" value="F:heme binding"/>
    <property type="evidence" value="ECO:0007669"/>
    <property type="project" value="InterPro"/>
</dbReference>
<feature type="binding site" description="axial binding residue" evidence="6">
    <location>
        <position position="152"/>
    </location>
    <ligand>
        <name>heme c</name>
        <dbReference type="ChEBI" id="CHEBI:61717"/>
        <label>1</label>
    </ligand>
    <ligandPart>
        <name>Fe</name>
        <dbReference type="ChEBI" id="CHEBI:18248"/>
    </ligandPart>
</feature>
<feature type="binding site" description="axial binding residue" evidence="6">
    <location>
        <position position="91"/>
    </location>
    <ligand>
        <name>heme c</name>
        <dbReference type="ChEBI" id="CHEBI:61717"/>
        <label>1</label>
    </ligand>
    <ligandPart>
        <name>Fe</name>
        <dbReference type="ChEBI" id="CHEBI:18248"/>
    </ligandPart>
</feature>
<evidence type="ECO:0000256" key="5">
    <source>
        <dbReference type="ARBA" id="ARBA00023004"/>
    </source>
</evidence>
<feature type="binding site" description="axial binding residue" evidence="6">
    <location>
        <position position="66"/>
    </location>
    <ligand>
        <name>heme c</name>
        <dbReference type="ChEBI" id="CHEBI:61717"/>
        <label>1</label>
    </ligand>
    <ligandPart>
        <name>Fe</name>
        <dbReference type="ChEBI" id="CHEBI:18248"/>
    </ligandPart>
</feature>
<dbReference type="RefSeq" id="WP_073476039.1">
    <property type="nucleotide sequence ID" value="NZ_FQZU01000013.1"/>
</dbReference>
<evidence type="ECO:0000256" key="7">
    <source>
        <dbReference type="SAM" id="SignalP"/>
    </source>
</evidence>
<feature type="binding site" description="axial binding residue" evidence="6">
    <location>
        <position position="55"/>
    </location>
    <ligand>
        <name>heme c</name>
        <dbReference type="ChEBI" id="CHEBI:61717"/>
        <label>1</label>
    </ligand>
    <ligandPart>
        <name>Fe</name>
        <dbReference type="ChEBI" id="CHEBI:18248"/>
    </ligandPart>
</feature>
<feature type="signal peptide" evidence="7">
    <location>
        <begin position="1"/>
        <end position="21"/>
    </location>
</feature>
<feature type="binding site" description="axial binding residue" evidence="6">
    <location>
        <position position="63"/>
    </location>
    <ligand>
        <name>heme c</name>
        <dbReference type="ChEBI" id="CHEBI:61717"/>
        <label>1</label>
    </ligand>
    <ligandPart>
        <name>Fe</name>
        <dbReference type="ChEBI" id="CHEBI:18248"/>
    </ligandPart>
</feature>
<reference evidence="10" key="1">
    <citation type="submission" date="2016-11" db="EMBL/GenBank/DDBJ databases">
        <authorList>
            <person name="Varghese N."/>
            <person name="Submissions S."/>
        </authorList>
    </citation>
    <scope>NUCLEOTIDE SEQUENCE [LARGE SCALE GENOMIC DNA]</scope>
    <source>
        <strain evidence="10">DSM 16219</strain>
    </source>
</reference>
<dbReference type="InterPro" id="IPR002322">
    <property type="entry name" value="Cyt_c_III"/>
</dbReference>
<feature type="binding site" description="axial binding residue" evidence="6">
    <location>
        <position position="132"/>
    </location>
    <ligand>
        <name>heme c</name>
        <dbReference type="ChEBI" id="CHEBI:61717"/>
        <label>1</label>
    </ligand>
    <ligandPart>
        <name>Fe</name>
        <dbReference type="ChEBI" id="CHEBI:18248"/>
    </ligandPart>
</feature>
<dbReference type="InterPro" id="IPR020942">
    <property type="entry name" value="Cyt_c_III_dom"/>
</dbReference>
<feature type="binding site" description="axial binding residue" evidence="6">
    <location>
        <position position="52"/>
    </location>
    <ligand>
        <name>heme c</name>
        <dbReference type="ChEBI" id="CHEBI:61717"/>
        <label>1</label>
    </ligand>
    <ligandPart>
        <name>Fe</name>
        <dbReference type="ChEBI" id="CHEBI:18248"/>
    </ligandPart>
</feature>
<comment type="cofactor">
    <cofactor evidence="6">
        <name>heme c</name>
        <dbReference type="ChEBI" id="CHEBI:61717"/>
    </cofactor>
    <text evidence="6">Binds 4 heme c groups covalently per monomer.</text>
</comment>
<dbReference type="STRING" id="1121393.SAMN02745216_02394"/>
<dbReference type="InterPro" id="IPR036280">
    <property type="entry name" value="Multihaem_cyt_sf"/>
</dbReference>
<feature type="chain" id="PRO_5009919577" evidence="7">
    <location>
        <begin position="22"/>
        <end position="159"/>
    </location>
</feature>
<keyword evidence="2 6" id="KW-0349">Heme</keyword>
<organism evidence="9 10">
    <name type="scientific">Desulfatibacillum alkenivorans DSM 16219</name>
    <dbReference type="NCBI Taxonomy" id="1121393"/>
    <lineage>
        <taxon>Bacteria</taxon>
        <taxon>Pseudomonadati</taxon>
        <taxon>Thermodesulfobacteriota</taxon>
        <taxon>Desulfobacteria</taxon>
        <taxon>Desulfobacterales</taxon>
        <taxon>Desulfatibacillaceae</taxon>
        <taxon>Desulfatibacillum</taxon>
    </lineage>
</organism>
<keyword evidence="1" id="KW-0813">Transport</keyword>
<evidence type="ECO:0000259" key="8">
    <source>
        <dbReference type="Pfam" id="PF02085"/>
    </source>
</evidence>
<gene>
    <name evidence="9" type="ORF">SAMN02745216_02394</name>
</gene>
<feature type="binding site" description="axial binding residue" evidence="6">
    <location>
        <position position="68"/>
    </location>
    <ligand>
        <name>heme c</name>
        <dbReference type="ChEBI" id="CHEBI:61717"/>
        <label>1</label>
    </ligand>
    <ligandPart>
        <name>Fe</name>
        <dbReference type="ChEBI" id="CHEBI:18248"/>
    </ligandPart>
</feature>
<dbReference type="AlphaFoldDB" id="A0A1M6MPL4"/>
<sequence>MKTGKFFKILTLASVATLFLAAGLIASTCPDIIPMEDPAYDSHKKGIVQFTHGKHYKDHAIACGECHHDAEGKPLAGLKEGDAVQKCIECHKIAGEMPREVKQEIKGLSREEKQKKELEYHAEALHMNCRDCHKAYNKEKGFRGKDGAPTSCTACHPKD</sequence>
<dbReference type="OrthoDB" id="5421852at2"/>
<dbReference type="Pfam" id="PF02085">
    <property type="entry name" value="Cytochrom_CIII"/>
    <property type="match status" value="1"/>
</dbReference>
<keyword evidence="3 6" id="KW-0479">Metal-binding</keyword>
<keyword evidence="10" id="KW-1185">Reference proteome</keyword>
<dbReference type="PRINTS" id="PR00609">
    <property type="entry name" value="CYTOCHROMEC3"/>
</dbReference>
<evidence type="ECO:0000256" key="2">
    <source>
        <dbReference type="ARBA" id="ARBA00022617"/>
    </source>
</evidence>
<dbReference type="GO" id="GO:0009055">
    <property type="term" value="F:electron transfer activity"/>
    <property type="evidence" value="ECO:0007669"/>
    <property type="project" value="InterPro"/>
</dbReference>
<dbReference type="SUPFAM" id="SSF48695">
    <property type="entry name" value="Multiheme cytochromes"/>
    <property type="match status" value="1"/>
</dbReference>
<protein>
    <submittedName>
        <fullName evidence="9">Class III cytochrome C family protein</fullName>
    </submittedName>
</protein>
<dbReference type="Proteomes" id="UP000183994">
    <property type="component" value="Unassembled WGS sequence"/>
</dbReference>
<evidence type="ECO:0000256" key="3">
    <source>
        <dbReference type="ARBA" id="ARBA00022723"/>
    </source>
</evidence>
<dbReference type="EMBL" id="FQZU01000013">
    <property type="protein sequence ID" value="SHJ85455.1"/>
    <property type="molecule type" value="Genomic_DNA"/>
</dbReference>
<name>A0A1M6MPL4_9BACT</name>
<dbReference type="Gene3D" id="3.90.10.10">
    <property type="entry name" value="Cytochrome C3"/>
    <property type="match status" value="1"/>
</dbReference>
<evidence type="ECO:0000256" key="4">
    <source>
        <dbReference type="ARBA" id="ARBA00022982"/>
    </source>
</evidence>
<proteinExistence type="predicted"/>
<dbReference type="GO" id="GO:0046872">
    <property type="term" value="F:metal ion binding"/>
    <property type="evidence" value="ECO:0007669"/>
    <property type="project" value="UniProtKB-KW"/>
</dbReference>
<feature type="binding site" description="covalent" evidence="6">
    <location>
        <position position="133"/>
    </location>
    <ligand>
        <name>heme c</name>
        <dbReference type="ChEBI" id="CHEBI:61717"/>
        <label>4</label>
    </ligand>
</feature>
<evidence type="ECO:0000313" key="9">
    <source>
        <dbReference type="EMBL" id="SHJ85455.1"/>
    </source>
</evidence>
<evidence type="ECO:0000256" key="6">
    <source>
        <dbReference type="PIRSR" id="PIRSR602322-1"/>
    </source>
</evidence>
<feature type="binding site" description="axial binding residue" evidence="6">
    <location>
        <position position="156"/>
    </location>
    <ligand>
        <name>heme c</name>
        <dbReference type="ChEBI" id="CHEBI:61717"/>
        <label>1</label>
    </ligand>
    <ligandPart>
        <name>Fe</name>
        <dbReference type="ChEBI" id="CHEBI:18248"/>
    </ligandPart>
</feature>
<feature type="binding site" description="axial binding residue" evidence="6">
    <location>
        <position position="90"/>
    </location>
    <ligand>
        <name>heme c</name>
        <dbReference type="ChEBI" id="CHEBI:61717"/>
        <label>1</label>
    </ligand>
    <ligandPart>
        <name>Fe</name>
        <dbReference type="ChEBI" id="CHEBI:18248"/>
    </ligandPart>
</feature>
<feature type="domain" description="Class III cytochrome C" evidence="8">
    <location>
        <begin position="43"/>
        <end position="156"/>
    </location>
</feature>
<feature type="binding site" description="axial binding residue" evidence="6">
    <location>
        <position position="129"/>
    </location>
    <ligand>
        <name>heme c</name>
        <dbReference type="ChEBI" id="CHEBI:61717"/>
        <label>1</label>
    </ligand>
    <ligandPart>
        <name>Fe</name>
        <dbReference type="ChEBI" id="CHEBI:18248"/>
    </ligandPart>
</feature>
<keyword evidence="5 6" id="KW-0408">Iron</keyword>
<evidence type="ECO:0000256" key="1">
    <source>
        <dbReference type="ARBA" id="ARBA00022448"/>
    </source>
</evidence>
<feature type="binding site" description="covalent" evidence="6">
    <location>
        <position position="67"/>
    </location>
    <ligand>
        <name>heme c</name>
        <dbReference type="ChEBI" id="CHEBI:61717"/>
        <label>1</label>
    </ligand>
</feature>
<accession>A0A1M6MPL4</accession>
<keyword evidence="7" id="KW-0732">Signal</keyword>
<evidence type="ECO:0000313" key="10">
    <source>
        <dbReference type="Proteomes" id="UP000183994"/>
    </source>
</evidence>
<feature type="binding site" description="axial binding residue" evidence="6">
    <location>
        <position position="155"/>
    </location>
    <ligand>
        <name>heme c</name>
        <dbReference type="ChEBI" id="CHEBI:61717"/>
        <label>1</label>
    </ligand>
    <ligandPart>
        <name>Fe</name>
        <dbReference type="ChEBI" id="CHEBI:18248"/>
    </ligandPart>
</feature>
<keyword evidence="4" id="KW-0249">Electron transport</keyword>
<dbReference type="CDD" id="cd08168">
    <property type="entry name" value="Cytochrom_C3"/>
    <property type="match status" value="1"/>
</dbReference>